<dbReference type="SUPFAM" id="SSF55120">
    <property type="entry name" value="Pseudouridine synthase"/>
    <property type="match status" value="1"/>
</dbReference>
<dbReference type="NCBIfam" id="TIGR00071">
    <property type="entry name" value="hisT_truA"/>
    <property type="match status" value="1"/>
</dbReference>
<keyword evidence="3 4" id="KW-0413">Isomerase</keyword>
<comment type="caution">
    <text evidence="8">The sequence shown here is derived from an EMBL/GenBank/DDBJ whole genome shotgun (WGS) entry which is preliminary data.</text>
</comment>
<dbReference type="OrthoDB" id="9811823at2"/>
<evidence type="ECO:0000256" key="6">
    <source>
        <dbReference type="RuleBase" id="RU003792"/>
    </source>
</evidence>
<dbReference type="Gene3D" id="3.30.70.580">
    <property type="entry name" value="Pseudouridine synthase I, catalytic domain, N-terminal subdomain"/>
    <property type="match status" value="1"/>
</dbReference>
<dbReference type="PIRSF" id="PIRSF001430">
    <property type="entry name" value="tRNA_psdUrid_synth"/>
    <property type="match status" value="1"/>
</dbReference>
<dbReference type="CDD" id="cd02570">
    <property type="entry name" value="PseudoU_synth_EcTruA"/>
    <property type="match status" value="1"/>
</dbReference>
<dbReference type="GO" id="GO:0003723">
    <property type="term" value="F:RNA binding"/>
    <property type="evidence" value="ECO:0007669"/>
    <property type="project" value="InterPro"/>
</dbReference>
<evidence type="ECO:0000256" key="4">
    <source>
        <dbReference type="HAMAP-Rule" id="MF_00171"/>
    </source>
</evidence>
<keyword evidence="2 4" id="KW-0819">tRNA processing</keyword>
<comment type="caution">
    <text evidence="4">Lacks conserved residue(s) required for the propagation of feature annotation.</text>
</comment>
<dbReference type="Gene3D" id="3.30.70.660">
    <property type="entry name" value="Pseudouridine synthase I, catalytic domain, C-terminal subdomain"/>
    <property type="match status" value="1"/>
</dbReference>
<evidence type="ECO:0000259" key="7">
    <source>
        <dbReference type="Pfam" id="PF01416"/>
    </source>
</evidence>
<gene>
    <name evidence="4 8" type="primary">truA</name>
    <name evidence="8" type="ORF">DW016_01520</name>
</gene>
<dbReference type="InterPro" id="IPR020097">
    <property type="entry name" value="PsdUridine_synth_TruA_a/b_dom"/>
</dbReference>
<feature type="binding site" evidence="4 5">
    <location>
        <position position="114"/>
    </location>
    <ligand>
        <name>substrate</name>
    </ligand>
</feature>
<feature type="domain" description="Pseudouridine synthase I TruA alpha/beta" evidence="7">
    <location>
        <begin position="147"/>
        <end position="246"/>
    </location>
</feature>
<comment type="catalytic activity">
    <reaction evidence="4 6">
        <text>uridine(38/39/40) in tRNA = pseudouridine(38/39/40) in tRNA</text>
        <dbReference type="Rhea" id="RHEA:22376"/>
        <dbReference type="Rhea" id="RHEA-COMP:10085"/>
        <dbReference type="Rhea" id="RHEA-COMP:10087"/>
        <dbReference type="ChEBI" id="CHEBI:65314"/>
        <dbReference type="ChEBI" id="CHEBI:65315"/>
        <dbReference type="EC" id="5.4.99.12"/>
    </reaction>
</comment>
<dbReference type="HAMAP" id="MF_00171">
    <property type="entry name" value="TruA"/>
    <property type="match status" value="1"/>
</dbReference>
<dbReference type="AlphaFoldDB" id="A0A3E3K5T8"/>
<reference evidence="8 9" key="1">
    <citation type="submission" date="2018-08" db="EMBL/GenBank/DDBJ databases">
        <title>A genome reference for cultivated species of the human gut microbiota.</title>
        <authorList>
            <person name="Zou Y."/>
            <person name="Xue W."/>
            <person name="Luo G."/>
        </authorList>
    </citation>
    <scope>NUCLEOTIDE SEQUENCE [LARGE SCALE GENOMIC DNA]</scope>
    <source>
        <strain evidence="8 9">AF37-2AT</strain>
    </source>
</reference>
<evidence type="ECO:0000313" key="8">
    <source>
        <dbReference type="EMBL" id="RGE89970.1"/>
    </source>
</evidence>
<dbReference type="GO" id="GO:0031119">
    <property type="term" value="P:tRNA pseudouridine synthesis"/>
    <property type="evidence" value="ECO:0007669"/>
    <property type="project" value="UniProtKB-UniRule"/>
</dbReference>
<dbReference type="Pfam" id="PF01416">
    <property type="entry name" value="PseudoU_synth_1"/>
    <property type="match status" value="2"/>
</dbReference>
<dbReference type="InterPro" id="IPR001406">
    <property type="entry name" value="PsdUridine_synth_TruA"/>
</dbReference>
<dbReference type="RefSeq" id="WP_053768972.1">
    <property type="nucleotide sequence ID" value="NZ_BAABYU010000001.1"/>
</dbReference>
<sequence length="248" mass="28489">MRNIRLTIEYDGSRFQGWQRLGAGESTANTISGKLCEVLSRMTGQFPELFCASRTETGVHAYAQTVNFHTDCTLHTTEIRHYLNRYLPSDIAVLDVQEVPERFHASLNAKRRTYRYRLSIADVPDVFERKYVYHLFKKPDVEMMRQAARLLIGRHDFQRFSSSKKKKGGIKEVFDIDIYQGGEELEITICANDFLHNMARIIVSTLLDVGQGMRPIEDIPRIFSGEETASDPIDPKGLFFQGAEYPQE</sequence>
<dbReference type="InterPro" id="IPR020095">
    <property type="entry name" value="PsdUridine_synth_TruA_C"/>
</dbReference>
<organism evidence="8 9">
    <name type="scientific">Sellimonas intestinalis</name>
    <dbReference type="NCBI Taxonomy" id="1653434"/>
    <lineage>
        <taxon>Bacteria</taxon>
        <taxon>Bacillati</taxon>
        <taxon>Bacillota</taxon>
        <taxon>Clostridia</taxon>
        <taxon>Lachnospirales</taxon>
        <taxon>Lachnospiraceae</taxon>
        <taxon>Sellimonas</taxon>
    </lineage>
</organism>
<dbReference type="Proteomes" id="UP000261080">
    <property type="component" value="Unassembled WGS sequence"/>
</dbReference>
<evidence type="ECO:0000256" key="3">
    <source>
        <dbReference type="ARBA" id="ARBA00023235"/>
    </source>
</evidence>
<dbReference type="PANTHER" id="PTHR11142">
    <property type="entry name" value="PSEUDOURIDYLATE SYNTHASE"/>
    <property type="match status" value="1"/>
</dbReference>
<dbReference type="PANTHER" id="PTHR11142:SF22">
    <property type="entry name" value="TRNA PSEUDOURIDINE SYNTHASE A 2"/>
    <property type="match status" value="1"/>
</dbReference>
<evidence type="ECO:0000256" key="2">
    <source>
        <dbReference type="ARBA" id="ARBA00022694"/>
    </source>
</evidence>
<comment type="function">
    <text evidence="4">Formation of pseudouridine at positions 38, 39 and 40 in the anticodon stem and loop of transfer RNAs.</text>
</comment>
<comment type="subunit">
    <text evidence="4">Homodimer.</text>
</comment>
<dbReference type="GeneID" id="97192766"/>
<accession>A0A3E3K5T8</accession>
<dbReference type="GO" id="GO:0160147">
    <property type="term" value="F:tRNA pseudouridine(38-40) synthase activity"/>
    <property type="evidence" value="ECO:0007669"/>
    <property type="project" value="UniProtKB-EC"/>
</dbReference>
<feature type="domain" description="Pseudouridine synthase I TruA alpha/beta" evidence="7">
    <location>
        <begin position="8"/>
        <end position="105"/>
    </location>
</feature>
<name>A0A3E3K5T8_9FIRM</name>
<evidence type="ECO:0000256" key="1">
    <source>
        <dbReference type="ARBA" id="ARBA00009375"/>
    </source>
</evidence>
<dbReference type="EC" id="5.4.99.12" evidence="4"/>
<evidence type="ECO:0000313" key="9">
    <source>
        <dbReference type="Proteomes" id="UP000261080"/>
    </source>
</evidence>
<protein>
    <recommendedName>
        <fullName evidence="4">tRNA pseudouridine synthase A</fullName>
        <ecNumber evidence="4">5.4.99.12</ecNumber>
    </recommendedName>
    <alternativeName>
        <fullName evidence="4">tRNA pseudouridine(38-40) synthase</fullName>
    </alternativeName>
    <alternativeName>
        <fullName evidence="4">tRNA pseudouridylate synthase I</fullName>
    </alternativeName>
    <alternativeName>
        <fullName evidence="4">tRNA-uridine isomerase I</fullName>
    </alternativeName>
</protein>
<keyword evidence="9" id="KW-1185">Reference proteome</keyword>
<dbReference type="InterPro" id="IPR020094">
    <property type="entry name" value="TruA/RsuA/RluB/E/F_N"/>
</dbReference>
<dbReference type="EMBL" id="QVLX01000001">
    <property type="protein sequence ID" value="RGE89970.1"/>
    <property type="molecule type" value="Genomic_DNA"/>
</dbReference>
<evidence type="ECO:0000256" key="5">
    <source>
        <dbReference type="PIRSR" id="PIRSR001430-2"/>
    </source>
</evidence>
<comment type="similarity">
    <text evidence="1 4 6">Belongs to the tRNA pseudouridine synthase TruA family.</text>
</comment>
<dbReference type="InterPro" id="IPR020103">
    <property type="entry name" value="PsdUridine_synth_cat_dom_sf"/>
</dbReference>
<proteinExistence type="inferred from homology"/>